<comment type="caution">
    <text evidence="1">The sequence shown here is derived from an EMBL/GenBank/DDBJ whole genome shotgun (WGS) entry which is preliminary data.</text>
</comment>
<protein>
    <submittedName>
        <fullName evidence="1">Uncharacterized protein</fullName>
    </submittedName>
</protein>
<evidence type="ECO:0000313" key="1">
    <source>
        <dbReference type="EMBL" id="KAG0593248.1"/>
    </source>
</evidence>
<dbReference type="EMBL" id="CM026421">
    <property type="protein sequence ID" value="KAG0593248.1"/>
    <property type="molecule type" value="Genomic_DNA"/>
</dbReference>
<dbReference type="Proteomes" id="UP000822688">
    <property type="component" value="Chromosome 1"/>
</dbReference>
<name>A0A8T0JEG2_CERPU</name>
<accession>A0A8T0JEG2</accession>
<evidence type="ECO:0000313" key="2">
    <source>
        <dbReference type="Proteomes" id="UP000822688"/>
    </source>
</evidence>
<keyword evidence="2" id="KW-1185">Reference proteome</keyword>
<proteinExistence type="predicted"/>
<sequence length="114" mass="12621">MGLHKCTSPGLSICHWKFPYCDSGASFIWVCIDYILGICTIFARAAKFCIESLSCFLGVKSVHLPSTRGQSLPGITNICHSRTFIFGCISHDLAYSAFSDVTVPLEYLLKEEYA</sequence>
<organism evidence="1 2">
    <name type="scientific">Ceratodon purpureus</name>
    <name type="common">Fire moss</name>
    <name type="synonym">Dicranum purpureum</name>
    <dbReference type="NCBI Taxonomy" id="3225"/>
    <lineage>
        <taxon>Eukaryota</taxon>
        <taxon>Viridiplantae</taxon>
        <taxon>Streptophyta</taxon>
        <taxon>Embryophyta</taxon>
        <taxon>Bryophyta</taxon>
        <taxon>Bryophytina</taxon>
        <taxon>Bryopsida</taxon>
        <taxon>Dicranidae</taxon>
        <taxon>Pseudoditrichales</taxon>
        <taxon>Ditrichaceae</taxon>
        <taxon>Ceratodon</taxon>
    </lineage>
</organism>
<reference evidence="1" key="1">
    <citation type="submission" date="2020-06" db="EMBL/GenBank/DDBJ databases">
        <title>WGS assembly of Ceratodon purpureus strain R40.</title>
        <authorList>
            <person name="Carey S.B."/>
            <person name="Jenkins J."/>
            <person name="Shu S."/>
            <person name="Lovell J.T."/>
            <person name="Sreedasyam A."/>
            <person name="Maumus F."/>
            <person name="Tiley G.P."/>
            <person name="Fernandez-Pozo N."/>
            <person name="Barry K."/>
            <person name="Chen C."/>
            <person name="Wang M."/>
            <person name="Lipzen A."/>
            <person name="Daum C."/>
            <person name="Saski C.A."/>
            <person name="Payton A.C."/>
            <person name="Mcbreen J.C."/>
            <person name="Conrad R.E."/>
            <person name="Kollar L.M."/>
            <person name="Olsson S."/>
            <person name="Huttunen S."/>
            <person name="Landis J.B."/>
            <person name="Wickett N.J."/>
            <person name="Johnson M.G."/>
            <person name="Rensing S.A."/>
            <person name="Grimwood J."/>
            <person name="Schmutz J."/>
            <person name="Mcdaniel S.F."/>
        </authorList>
    </citation>
    <scope>NUCLEOTIDE SEQUENCE</scope>
    <source>
        <strain evidence="1">R40</strain>
    </source>
</reference>
<gene>
    <name evidence="1" type="ORF">KC19_1G315500</name>
</gene>
<dbReference type="AlphaFoldDB" id="A0A8T0JEG2"/>